<comment type="caution">
    <text evidence="3">The sequence shown here is derived from an EMBL/GenBank/DDBJ whole genome shotgun (WGS) entry which is preliminary data.</text>
</comment>
<evidence type="ECO:0000313" key="4">
    <source>
        <dbReference type="Proteomes" id="UP001057375"/>
    </source>
</evidence>
<dbReference type="SMART" id="SM01411">
    <property type="entry name" value="Ephrin_rec_like"/>
    <property type="match status" value="7"/>
</dbReference>
<organism evidence="3 4">
    <name type="scientific">Aduncisulcus paluster</name>
    <dbReference type="NCBI Taxonomy" id="2918883"/>
    <lineage>
        <taxon>Eukaryota</taxon>
        <taxon>Metamonada</taxon>
        <taxon>Carpediemonas-like organisms</taxon>
        <taxon>Aduncisulcus</taxon>
    </lineage>
</organism>
<feature type="region of interest" description="Disordered" evidence="2">
    <location>
        <begin position="1467"/>
        <end position="1494"/>
    </location>
</feature>
<feature type="compositionally biased region" description="Basic and acidic residues" evidence="2">
    <location>
        <begin position="2063"/>
        <end position="2076"/>
    </location>
</feature>
<feature type="non-terminal residue" evidence="3">
    <location>
        <position position="2172"/>
    </location>
</feature>
<sequence length="2172" mass="234233">MCEKATVDHVVCPAGYYTDEVGQSECTECPEGYFCTGGSHRVSCPAGHYCAAGCSSPVKCPDGYYSNGTTGLIDEDQCLPCPVGHYCVFEEDVASEPDCWDESDDYCVSVTTDICDAGYICRSASYTPTPGKLDDPVLSLMPATIGEPCPIGFICSAGCDTPTFCTTTNTWTFTVGCSSEDDCQPCQSGFICTGVSPQECPVGYYCPYPVDSDGITKIACSAGTYNNLTQRTLVTDCLDCPEGYYCPRDAVASYLSFPCPAGMYCGAHSIDPVECPAGTYRSSTLGTSLTDCLACPEGYYCPEACVKPVQCVRGTFCPAGSEEPTTCPSGTIGNASLSTLRIDEETSCSSCPAGYYCDDTAGLSQEVCDAGYICSGGAKTATPVDESTDGGYECPAGYYCPQYDDSGQPLVSPIPCPSGTYNPKKKATDESSCVSCGVNSFSFLPGRAACNSCGESSNSSVGSITCECTGRFRTFQRSDKSCVCQPGYTFTDELGNESPNSDSKLDCQPIIKSPCGSQEVYDSYGRCISTQMTEEEAQDSMDCIVTCPNGKAVYSYTFGTCVCAGEEAVWSVCGDDCQANASVLSTPAVSSSQLSLVNEGDGVTLSLDGNELAAAGFIGSLECTRSDECLTTYTSLSSDGFVSYYDVDPQVLYDRITGTRSSLSVLSINADLMSHSIQNNNFVQSKQTSSSFSFISADDDSQPLFNTPISSKAYAFESTGITNPIVCLRVGDVILFDVVSGYVPQLVTTSALTDNTDLDVGPLRQALSNLSQSDESTVVGLPFDSVGHYVLQPINVDTGDKIDVLMYVNVVDDGEGCKEGESIRSATEVALAEAGFNTVITQSISIEPSFFLLYYILIVCVTSIFLVLGGYSLYAHLTRRDREKMDTTNLRSVDPVVVTPIEGVPPQLIAYNTPSLLDDLTNSSHAIVGDVANDIEEVRELVQISNKSVKDLCDFLTRRTSTLLIDLSSYSKPILNSDDTFLFEDVFKKAEREEGLPSIGLDPSHLPWSLKDSSVTSTQTLDTSSLSYKLTNRYVSMLEKQQTCLEQAKKKRLEEMEHLESSLDDITPLMLDLVSTFDLAMNTDDPTVRAKVVKRIDRAISTLAKKGKQLHSSGSKMCEIGKYKKGIPNISASHRGGSEANNAGVSIGGGILCNESLDHIPVGDFIDEDGHVVLSEGINIGVRTGIKRMKGHSTAFGMPSLADTTGSARSEMEMTNTSEAEPASGSSDETESAAVTSRSSSVPSVDPPTTSDEPGVIFHPAPGTFILLDSCTSLDSMISEAGLESTPKVCVAITSDNYSQFVIQPSSGHVVPISVGCVCDISTGTCIYSGGYDTDESRAFHTLLPIVPLPSGSEESYLNDFNEFWFDKQIVPQLQKHEEQSLMEIAGNSPTVTASSSSSSSNMIPLPSLSLSSVPSSSHSVTHNSYGFDIGQDSHSTFLECAIVVGVNEDRKRQIEKRRQMFIKTLKEQDKERQKLKKKKRSGSDASDPDGNVEMPSVYLSPSIMSSTIPTITLTREQYVELFVSGHAHSFASLPVKTRPYVVPCGGVYVDSNGNVVPGAGLGLYEGEKSPLGSDKTASKKSKDDSLYPLSMGVTIYDESGRDITCSGCTSGRECSIPTTACVFDIEIPPSDLSNDQKLRKVVRLPSDSEKELTSESDISDGQGIAGLTGYTCVFDIEIPPSDLSNDQKLRKVVRLPSDSEKELTSESDISDGQGIAGLTGYSGSVWGTRDLEVIRSIFLLEHAFTRVRDDVRALQGRILETGKKMKRNEIEQFMNNCISVLSANVSRYNDSKHSLLRLLSHHISSAGVQLRYLSFSKERSEYLPRISPSFVGSPSVKPEEREQAREILADEQKNRNEFNRNLERIKRNMEEARARLNSTLTDLSTCSVGKDSEGKRKEVDNALADVMREHSYMNRLIKDEMERRHSEADRKQMLNNPIIDRVSEALVTSQEEEVDALRRMQGAFNSLATTIANKTRDMRDTEERLSGTVSVARDPGSAAVKRHTKLNELLKDMMTEVKRVGDTARETKRKVNGVEEVVRAGYGAISETVHDGWSGDISHQQTDAEIRRREREKGKGGFVGQSGGSSSEQAQSSISGHQPTFPGDKSQRSTTNVDGSVSAKEDQSISQGKNGGTSGVSHDGNTTSDSLRGSLVPENSGTEMSSTFPGSDKPL</sequence>
<feature type="compositionally biased region" description="Polar residues" evidence="2">
    <location>
        <begin position="2136"/>
        <end position="2166"/>
    </location>
</feature>
<feature type="compositionally biased region" description="Low complexity" evidence="2">
    <location>
        <begin position="2085"/>
        <end position="2097"/>
    </location>
</feature>
<dbReference type="InterPro" id="IPR009030">
    <property type="entry name" value="Growth_fac_rcpt_cys_sf"/>
</dbReference>
<dbReference type="PANTHER" id="PTHR47236">
    <property type="entry name" value="GENE, 32742-RELATED-RELATED"/>
    <property type="match status" value="1"/>
</dbReference>
<feature type="coiled-coil region" evidence="1">
    <location>
        <begin position="1842"/>
        <end position="1883"/>
    </location>
</feature>
<feature type="compositionally biased region" description="Polar residues" evidence="2">
    <location>
        <begin position="1202"/>
        <end position="1227"/>
    </location>
</feature>
<evidence type="ECO:0000313" key="3">
    <source>
        <dbReference type="EMBL" id="GKT28272.1"/>
    </source>
</evidence>
<feature type="region of interest" description="Disordered" evidence="2">
    <location>
        <begin position="2049"/>
        <end position="2172"/>
    </location>
</feature>
<keyword evidence="4" id="KW-1185">Reference proteome</keyword>
<dbReference type="SUPFAM" id="SSF57184">
    <property type="entry name" value="Growth factor receptor domain"/>
    <property type="match status" value="2"/>
</dbReference>
<feature type="compositionally biased region" description="Low complexity" evidence="2">
    <location>
        <begin position="1232"/>
        <end position="1252"/>
    </location>
</feature>
<evidence type="ECO:0000256" key="1">
    <source>
        <dbReference type="SAM" id="Coils"/>
    </source>
</evidence>
<dbReference type="EMBL" id="BQXS01000209">
    <property type="protein sequence ID" value="GKT28272.1"/>
    <property type="molecule type" value="Genomic_DNA"/>
</dbReference>
<name>A0ABQ5K8K2_9EUKA</name>
<protein>
    <submittedName>
        <fullName evidence="3">Uncharacterized protein</fullName>
    </submittedName>
</protein>
<reference evidence="3" key="1">
    <citation type="submission" date="2022-03" db="EMBL/GenBank/DDBJ databases">
        <title>Draft genome sequence of Aduncisulcus paluster, a free-living microaerophilic Fornicata.</title>
        <authorList>
            <person name="Yuyama I."/>
            <person name="Kume K."/>
            <person name="Tamura T."/>
            <person name="Inagaki Y."/>
            <person name="Hashimoto T."/>
        </authorList>
    </citation>
    <scope>NUCLEOTIDE SEQUENCE</scope>
    <source>
        <strain evidence="3">NY0171</strain>
    </source>
</reference>
<gene>
    <name evidence="3" type="ORF">ADUPG1_000549</name>
</gene>
<evidence type="ECO:0000256" key="2">
    <source>
        <dbReference type="SAM" id="MobiDB-lite"/>
    </source>
</evidence>
<dbReference type="Proteomes" id="UP001057375">
    <property type="component" value="Unassembled WGS sequence"/>
</dbReference>
<accession>A0ABQ5K8K2</accession>
<feature type="region of interest" description="Disordered" evidence="2">
    <location>
        <begin position="1193"/>
        <end position="1256"/>
    </location>
</feature>
<dbReference type="Gene3D" id="2.10.50.10">
    <property type="entry name" value="Tumor Necrosis Factor Receptor, subunit A, domain 2"/>
    <property type="match status" value="1"/>
</dbReference>
<proteinExistence type="predicted"/>
<keyword evidence="1" id="KW-0175">Coiled coil</keyword>
<dbReference type="PANTHER" id="PTHR47236:SF4">
    <property type="entry name" value="GENE 9195-RELATED"/>
    <property type="match status" value="1"/>
</dbReference>